<feature type="domain" description="Probable transposase IS891/IS1136/IS1341" evidence="2">
    <location>
        <begin position="132"/>
        <end position="175"/>
    </location>
</feature>
<reference evidence="3 4" key="1">
    <citation type="journal article" date="2013" name="PLoS ONE">
        <title>Assembly-driven community genomics of a hypersaline microbial ecosystem.</title>
        <authorList>
            <person name="Podell S."/>
            <person name="Ugalde J.A."/>
            <person name="Narasingarao P."/>
            <person name="Banfield J.F."/>
            <person name="Heidelberg K.B."/>
            <person name="Allen E.E."/>
        </authorList>
    </citation>
    <scope>NUCLEOTIDE SEQUENCE [LARGE SCALE GENOMIC DNA]</scope>
    <source>
        <strain evidence="4">J07HQW2</strain>
    </source>
</reference>
<protein>
    <submittedName>
        <fullName evidence="3">Putative transposase</fullName>
    </submittedName>
</protein>
<dbReference type="InterPro" id="IPR001959">
    <property type="entry name" value="Transposase"/>
</dbReference>
<gene>
    <name evidence="3" type="ORF">J07HQW2_02801</name>
</gene>
<dbReference type="EMBL" id="KE356561">
    <property type="protein sequence ID" value="ERG96325.1"/>
    <property type="molecule type" value="Genomic_DNA"/>
</dbReference>
<evidence type="ECO:0000259" key="2">
    <source>
        <dbReference type="Pfam" id="PF01385"/>
    </source>
</evidence>
<evidence type="ECO:0000313" key="4">
    <source>
        <dbReference type="Proteomes" id="UP000030710"/>
    </source>
</evidence>
<dbReference type="Pfam" id="PF01385">
    <property type="entry name" value="OrfB_IS605"/>
    <property type="match status" value="1"/>
</dbReference>
<name>U1NGS3_9EURY</name>
<evidence type="ECO:0000313" key="3">
    <source>
        <dbReference type="EMBL" id="ERG96325.1"/>
    </source>
</evidence>
<organism evidence="3 4">
    <name type="scientific">Haloquadratum walsbyi J07HQW2</name>
    <dbReference type="NCBI Taxonomy" id="1238425"/>
    <lineage>
        <taxon>Archaea</taxon>
        <taxon>Methanobacteriati</taxon>
        <taxon>Methanobacteriota</taxon>
        <taxon>Stenosarchaea group</taxon>
        <taxon>Halobacteria</taxon>
        <taxon>Halobacteriales</taxon>
        <taxon>Haloferacaceae</taxon>
        <taxon>Haloquadratum</taxon>
    </lineage>
</organism>
<sequence length="219" mass="24369">MASATIKKPIGFASHEVAVTRSPPERESTFSLSTKPRPASPSKISNRFAPSTTPPTQNGSGSSTSFVKTTLRLLTLLAPRRQVSYRPRYLSLRGSFVQYRGCQLDLYPGNQLTQDEHCYYFPSEIAICDDSSSEEATILHNKWSERRSHFFHSLATHIVETCIERGVGRIHIGELEGEGVREDENGTTVSQRIRTHTAILTYTDTSGRSTASPRFSDTT</sequence>
<dbReference type="AlphaFoldDB" id="U1NGS3"/>
<evidence type="ECO:0000256" key="1">
    <source>
        <dbReference type="SAM" id="MobiDB-lite"/>
    </source>
</evidence>
<accession>U1NGS3</accession>
<dbReference type="HOGENOM" id="CLU_1259074_0_0_2"/>
<feature type="region of interest" description="Disordered" evidence="1">
    <location>
        <begin position="14"/>
        <end position="64"/>
    </location>
</feature>
<dbReference type="Proteomes" id="UP000030710">
    <property type="component" value="Unassembled WGS sequence"/>
</dbReference>
<feature type="compositionally biased region" description="Polar residues" evidence="1">
    <location>
        <begin position="42"/>
        <end position="64"/>
    </location>
</feature>
<dbReference type="eggNOG" id="arCOG00683">
    <property type="taxonomic scope" value="Archaea"/>
</dbReference>
<proteinExistence type="predicted"/>